<accession>A0AC59YWY8</accession>
<proteinExistence type="predicted"/>
<reference evidence="1" key="2">
    <citation type="submission" date="2025-03" db="EMBL/GenBank/DDBJ databases">
        <authorList>
            <consortium name="ELIXIR-Norway"/>
            <consortium name="Elixir Norway"/>
        </authorList>
    </citation>
    <scope>NUCLEOTIDE SEQUENCE</scope>
</reference>
<protein>
    <submittedName>
        <fullName evidence="1">Uncharacterized protein</fullName>
    </submittedName>
</protein>
<reference evidence="1" key="1">
    <citation type="submission" date="2023-05" db="EMBL/GenBank/DDBJ databases">
        <authorList>
            <consortium name="ELIXIR-Norway"/>
        </authorList>
    </citation>
    <scope>NUCLEOTIDE SEQUENCE</scope>
</reference>
<evidence type="ECO:0000313" key="1">
    <source>
        <dbReference type="EMBL" id="CAN0045096.1"/>
    </source>
</evidence>
<dbReference type="Proteomes" id="UP001162501">
    <property type="component" value="Chromosome 20"/>
</dbReference>
<organism evidence="1 2">
    <name type="scientific">Rangifer tarandus platyrhynchus</name>
    <name type="common">Svalbard reindeer</name>
    <dbReference type="NCBI Taxonomy" id="3082113"/>
    <lineage>
        <taxon>Eukaryota</taxon>
        <taxon>Metazoa</taxon>
        <taxon>Chordata</taxon>
        <taxon>Craniata</taxon>
        <taxon>Vertebrata</taxon>
        <taxon>Euteleostomi</taxon>
        <taxon>Mammalia</taxon>
        <taxon>Eutheria</taxon>
        <taxon>Laurasiatheria</taxon>
        <taxon>Artiodactyla</taxon>
        <taxon>Ruminantia</taxon>
        <taxon>Pecora</taxon>
        <taxon>Cervidae</taxon>
        <taxon>Odocoileinae</taxon>
        <taxon>Rangifer</taxon>
    </lineage>
</organism>
<gene>
    <name evidence="1" type="ORF">MRATA1EN22A_LOCUS11222</name>
</gene>
<name>A0AC59YWY8_RANTA</name>
<dbReference type="EMBL" id="OX596104">
    <property type="protein sequence ID" value="CAN0045096.1"/>
    <property type="molecule type" value="Genomic_DNA"/>
</dbReference>
<sequence length="108" mass="11890">MVKRGQVTGVETDKGQIQCQYFVNCAGQWAYELGLCSEELVSIPLHACEHSYILTCPWETPLLSSRPVMLFKAHLTSHSRMPGSSGPYSVRPPDPPPEKPVSRSGSNC</sequence>
<evidence type="ECO:0000313" key="2">
    <source>
        <dbReference type="Proteomes" id="UP001162501"/>
    </source>
</evidence>